<dbReference type="InterPro" id="IPR045028">
    <property type="entry name" value="DinG/Rad3-like"/>
</dbReference>
<dbReference type="Gene3D" id="3.40.50.300">
    <property type="entry name" value="P-loop containing nucleotide triphosphate hydrolases"/>
    <property type="match status" value="2"/>
</dbReference>
<dbReference type="GO" id="GO:0034085">
    <property type="term" value="P:establishment of sister chromatid cohesion"/>
    <property type="evidence" value="ECO:0007669"/>
    <property type="project" value="TreeGrafter"/>
</dbReference>
<comment type="subcellular location">
    <subcellularLocation>
        <location evidence="2">Nucleus</location>
    </subcellularLocation>
</comment>
<dbReference type="PANTHER" id="PTHR11472">
    <property type="entry name" value="DNA REPAIR DEAD HELICASE RAD3/XP-D SUBFAMILY MEMBER"/>
    <property type="match status" value="1"/>
</dbReference>
<evidence type="ECO:0000256" key="4">
    <source>
        <dbReference type="ARBA" id="ARBA00022723"/>
    </source>
</evidence>
<dbReference type="PANTHER" id="PTHR11472:SF41">
    <property type="entry name" value="ATP-DEPENDENT DNA HELICASE DDX11-RELATED"/>
    <property type="match status" value="1"/>
</dbReference>
<dbReference type="InterPro" id="IPR010614">
    <property type="entry name" value="RAD3-like_helicase_DEAD"/>
</dbReference>
<evidence type="ECO:0000256" key="2">
    <source>
        <dbReference type="ARBA" id="ARBA00004123"/>
    </source>
</evidence>
<proteinExistence type="inferred from homology"/>
<evidence type="ECO:0000256" key="10">
    <source>
        <dbReference type="ARBA" id="ARBA00023014"/>
    </source>
</evidence>
<evidence type="ECO:0000313" key="15">
    <source>
        <dbReference type="Proteomes" id="UP001168821"/>
    </source>
</evidence>
<dbReference type="CDD" id="cd18788">
    <property type="entry name" value="SF2_C_XPD"/>
    <property type="match status" value="1"/>
</dbReference>
<accession>A0AA38HK48</accession>
<evidence type="ECO:0000259" key="13">
    <source>
        <dbReference type="PROSITE" id="PS51193"/>
    </source>
</evidence>
<organism evidence="14 15">
    <name type="scientific">Zophobas morio</name>
    <dbReference type="NCBI Taxonomy" id="2755281"/>
    <lineage>
        <taxon>Eukaryota</taxon>
        <taxon>Metazoa</taxon>
        <taxon>Ecdysozoa</taxon>
        <taxon>Arthropoda</taxon>
        <taxon>Hexapoda</taxon>
        <taxon>Insecta</taxon>
        <taxon>Pterygota</taxon>
        <taxon>Neoptera</taxon>
        <taxon>Endopterygota</taxon>
        <taxon>Coleoptera</taxon>
        <taxon>Polyphaga</taxon>
        <taxon>Cucujiformia</taxon>
        <taxon>Tenebrionidae</taxon>
        <taxon>Zophobas</taxon>
    </lineage>
</organism>
<evidence type="ECO:0000256" key="7">
    <source>
        <dbReference type="ARBA" id="ARBA00022806"/>
    </source>
</evidence>
<dbReference type="Pfam" id="PF06733">
    <property type="entry name" value="DEAD_2"/>
    <property type="match status" value="3"/>
</dbReference>
<reference evidence="14" key="1">
    <citation type="journal article" date="2023" name="G3 (Bethesda)">
        <title>Whole genome assemblies of Zophobas morio and Tenebrio molitor.</title>
        <authorList>
            <person name="Kaur S."/>
            <person name="Stinson S.A."/>
            <person name="diCenzo G.C."/>
        </authorList>
    </citation>
    <scope>NUCLEOTIDE SEQUENCE</scope>
    <source>
        <strain evidence="14">QUZm001</strain>
    </source>
</reference>
<dbReference type="GO" id="GO:0003678">
    <property type="term" value="F:DNA helicase activity"/>
    <property type="evidence" value="ECO:0007669"/>
    <property type="project" value="InterPro"/>
</dbReference>
<evidence type="ECO:0000313" key="14">
    <source>
        <dbReference type="EMBL" id="KAJ3626931.1"/>
    </source>
</evidence>
<keyword evidence="8" id="KW-0067">ATP-binding</keyword>
<dbReference type="InterPro" id="IPR006554">
    <property type="entry name" value="Helicase-like_DEXD_c2"/>
</dbReference>
<evidence type="ECO:0000256" key="12">
    <source>
        <dbReference type="ARBA" id="ARBA00023242"/>
    </source>
</evidence>
<feature type="domain" description="Helicase ATP-binding" evidence="13">
    <location>
        <begin position="10"/>
        <end position="256"/>
    </location>
</feature>
<dbReference type="PROSITE" id="PS51193">
    <property type="entry name" value="HELICASE_ATP_BIND_2"/>
    <property type="match status" value="1"/>
</dbReference>
<dbReference type="EMBL" id="JALNTZ010001251">
    <property type="protein sequence ID" value="KAJ3626931.1"/>
    <property type="molecule type" value="Genomic_DNA"/>
</dbReference>
<keyword evidence="6" id="KW-0378">Hydrolase</keyword>
<dbReference type="GO" id="GO:0005524">
    <property type="term" value="F:ATP binding"/>
    <property type="evidence" value="ECO:0007669"/>
    <property type="project" value="UniProtKB-KW"/>
</dbReference>
<dbReference type="InterPro" id="IPR013020">
    <property type="entry name" value="Rad3/Chl1-like"/>
</dbReference>
<comment type="caution">
    <text evidence="14">The sequence shown here is derived from an EMBL/GenBank/DDBJ whole genome shotgun (WGS) entry which is preliminary data.</text>
</comment>
<dbReference type="GO" id="GO:0006139">
    <property type="term" value="P:nucleobase-containing compound metabolic process"/>
    <property type="evidence" value="ECO:0007669"/>
    <property type="project" value="InterPro"/>
</dbReference>
<keyword evidence="15" id="KW-1185">Reference proteome</keyword>
<dbReference type="InterPro" id="IPR006555">
    <property type="entry name" value="ATP-dep_Helicase_C"/>
</dbReference>
<dbReference type="NCBIfam" id="TIGR00604">
    <property type="entry name" value="rad3"/>
    <property type="match status" value="1"/>
</dbReference>
<evidence type="ECO:0000256" key="6">
    <source>
        <dbReference type="ARBA" id="ARBA00022801"/>
    </source>
</evidence>
<dbReference type="InterPro" id="IPR027417">
    <property type="entry name" value="P-loop_NTPase"/>
</dbReference>
<keyword evidence="12" id="KW-0539">Nucleus</keyword>
<dbReference type="SMART" id="SM00491">
    <property type="entry name" value="HELICc2"/>
    <property type="match status" value="1"/>
</dbReference>
<dbReference type="SMART" id="SM00488">
    <property type="entry name" value="DEXDc2"/>
    <property type="match status" value="1"/>
</dbReference>
<dbReference type="SUPFAM" id="SSF52540">
    <property type="entry name" value="P-loop containing nucleoside triphosphate hydrolases"/>
    <property type="match status" value="2"/>
</dbReference>
<evidence type="ECO:0000256" key="3">
    <source>
        <dbReference type="ARBA" id="ARBA00008435"/>
    </source>
</evidence>
<dbReference type="Pfam" id="PF13307">
    <property type="entry name" value="Helicase_C_2"/>
    <property type="match status" value="1"/>
</dbReference>
<dbReference type="Proteomes" id="UP001168821">
    <property type="component" value="Unassembled WGS sequence"/>
</dbReference>
<protein>
    <recommendedName>
        <fullName evidence="13">Helicase ATP-binding domain-containing protein</fullName>
    </recommendedName>
</protein>
<keyword evidence="5" id="KW-0547">Nucleotide-binding</keyword>
<dbReference type="GO" id="GO:0003677">
    <property type="term" value="F:DNA binding"/>
    <property type="evidence" value="ECO:0007669"/>
    <property type="project" value="InterPro"/>
</dbReference>
<dbReference type="InterPro" id="IPR014013">
    <property type="entry name" value="Helic_SF1/SF2_ATP-bd_DinG/Rad3"/>
</dbReference>
<sequence length="723" mass="82719">MKIVEETLSIPLDFRFPYIPYPIQNELMKKIFEAIENGGLGLFESPTGTGKTMSIICSTLTWLRANVERQFKFQNEEKLENINFVLLASRKQYCINEKINKHNVALINELCLDLKEKNLMEVKKLGVTLDTCPYYSTREAIKNAEIIAMPYNMLLHNPTRSASGIFYCDAELIFFTAGCTFLFFLILTLLPRGVDIKGNVVVIDEAHNIIEALSSVYSVSITLLQLLKAEDELSSYFKKYRIQLNPKNVIYIKQLLFILKRLRLEFNINNKTASELLESSPELESFEDIGSSESVIYALNEFAIRCEIENMNLYKLEGYCAKSRLANKLNGFAKRQFKEGSTTSFYVFMTHFYYNKGKFSLEKSSRSSAFQAVQSFIFSLTSPDMNARVILEKKKRIELSTFKFFVVSSSEYFSEVIKDARCVILCGGTLRPHDDLLNQLVNTLECSYYYKNGETVKNEIKNSEEAGHMAVPVAMFSCNHVIPPENLLGTILLVSELGRIIVKLCETVSGGIICFFPSYEYMKFVYDFFLKNEITKVIMKNKRIFMEPKESGSVEKILVQYAHAVHRKGGALILCVVGGKLSEGINFKDELGRLILMIGLPYPNKNSLELKEKMNYLCAKLNNSNAGTAYYQNLCMRAVNQSIGRAIRHEKDYAAILLLDYRFSSASIQEKLPTWMMKSFSEDCSEEILFDSVKKVFFYLLHFICVLYKYLLVLHGKMTLPLS</sequence>
<dbReference type="GO" id="GO:0005634">
    <property type="term" value="C:nucleus"/>
    <property type="evidence" value="ECO:0007669"/>
    <property type="project" value="UniProtKB-SubCell"/>
</dbReference>
<keyword evidence="10" id="KW-0411">Iron-sulfur</keyword>
<keyword evidence="7" id="KW-0347">Helicase</keyword>
<evidence type="ECO:0000256" key="5">
    <source>
        <dbReference type="ARBA" id="ARBA00022741"/>
    </source>
</evidence>
<comment type="cofactor">
    <cofactor evidence="1">
        <name>[4Fe-4S] cluster</name>
        <dbReference type="ChEBI" id="CHEBI:49883"/>
    </cofactor>
</comment>
<dbReference type="GO" id="GO:0046872">
    <property type="term" value="F:metal ion binding"/>
    <property type="evidence" value="ECO:0007669"/>
    <property type="project" value="UniProtKB-KW"/>
</dbReference>
<name>A0AA38HK48_9CUCU</name>
<dbReference type="GO" id="GO:0016818">
    <property type="term" value="F:hydrolase activity, acting on acid anhydrides, in phosphorus-containing anhydrides"/>
    <property type="evidence" value="ECO:0007669"/>
    <property type="project" value="InterPro"/>
</dbReference>
<comment type="similarity">
    <text evidence="3">Belongs to the DEAD box helicase family. DEAH subfamily. DDX11/CHL1 sub-subfamily.</text>
</comment>
<evidence type="ECO:0000256" key="11">
    <source>
        <dbReference type="ARBA" id="ARBA00023235"/>
    </source>
</evidence>
<evidence type="ECO:0000256" key="1">
    <source>
        <dbReference type="ARBA" id="ARBA00001966"/>
    </source>
</evidence>
<evidence type="ECO:0000256" key="8">
    <source>
        <dbReference type="ARBA" id="ARBA00022840"/>
    </source>
</evidence>
<evidence type="ECO:0000256" key="9">
    <source>
        <dbReference type="ARBA" id="ARBA00023004"/>
    </source>
</evidence>
<gene>
    <name evidence="14" type="ORF">Zmor_004128</name>
</gene>
<keyword evidence="11" id="KW-0413">Isomerase</keyword>
<dbReference type="AlphaFoldDB" id="A0AA38HK48"/>
<keyword evidence="9" id="KW-0408">Iron</keyword>
<keyword evidence="4" id="KW-0479">Metal-binding</keyword>
<dbReference type="GO" id="GO:0051536">
    <property type="term" value="F:iron-sulfur cluster binding"/>
    <property type="evidence" value="ECO:0007669"/>
    <property type="project" value="UniProtKB-KW"/>
</dbReference>